<evidence type="ECO:0008006" key="2">
    <source>
        <dbReference type="Google" id="ProtNLM"/>
    </source>
</evidence>
<name>X0UNG8_9ZZZZ</name>
<gene>
    <name evidence="1" type="ORF">S01H1_24022</name>
</gene>
<reference evidence="1" key="1">
    <citation type="journal article" date="2014" name="Front. Microbiol.">
        <title>High frequency of phylogenetically diverse reductive dehalogenase-homologous genes in deep subseafloor sedimentary metagenomes.</title>
        <authorList>
            <person name="Kawai M."/>
            <person name="Futagami T."/>
            <person name="Toyoda A."/>
            <person name="Takaki Y."/>
            <person name="Nishi S."/>
            <person name="Hori S."/>
            <person name="Arai W."/>
            <person name="Tsubouchi T."/>
            <person name="Morono Y."/>
            <person name="Uchiyama I."/>
            <person name="Ito T."/>
            <person name="Fujiyama A."/>
            <person name="Inagaki F."/>
            <person name="Takami H."/>
        </authorList>
    </citation>
    <scope>NUCLEOTIDE SEQUENCE</scope>
    <source>
        <strain evidence="1">Expedition CK06-06</strain>
    </source>
</reference>
<accession>X0UNG8</accession>
<sequence>MDPRKANGGVFLGLNGIVIKSHGGTDPFGFASAIELGYDMVRNGLLTKITTDLERFHAERDGDPGVHKGVGEG</sequence>
<protein>
    <recommendedName>
        <fullName evidence="2">Phosphate acyltransferase</fullName>
    </recommendedName>
</protein>
<dbReference type="SUPFAM" id="SSF53659">
    <property type="entry name" value="Isocitrate/Isopropylmalate dehydrogenase-like"/>
    <property type="match status" value="1"/>
</dbReference>
<dbReference type="EMBL" id="BARS01014101">
    <property type="protein sequence ID" value="GAF90025.1"/>
    <property type="molecule type" value="Genomic_DNA"/>
</dbReference>
<dbReference type="Gene3D" id="3.40.718.10">
    <property type="entry name" value="Isopropylmalate Dehydrogenase"/>
    <property type="match status" value="1"/>
</dbReference>
<organism evidence="1">
    <name type="scientific">marine sediment metagenome</name>
    <dbReference type="NCBI Taxonomy" id="412755"/>
    <lineage>
        <taxon>unclassified sequences</taxon>
        <taxon>metagenomes</taxon>
        <taxon>ecological metagenomes</taxon>
    </lineage>
</organism>
<proteinExistence type="predicted"/>
<evidence type="ECO:0000313" key="1">
    <source>
        <dbReference type="EMBL" id="GAF90025.1"/>
    </source>
</evidence>
<dbReference type="AlphaFoldDB" id="X0UNG8"/>
<comment type="caution">
    <text evidence="1">The sequence shown here is derived from an EMBL/GenBank/DDBJ whole genome shotgun (WGS) entry which is preliminary data.</text>
</comment>